<keyword evidence="8" id="KW-1185">Reference proteome</keyword>
<proteinExistence type="predicted"/>
<comment type="subcellular location">
    <subcellularLocation>
        <location evidence="1">Membrane</location>
        <topology evidence="1">Multi-pass membrane protein</topology>
    </subcellularLocation>
</comment>
<dbReference type="InterPro" id="IPR027469">
    <property type="entry name" value="Cation_efflux_TMD_sf"/>
</dbReference>
<evidence type="ECO:0000256" key="2">
    <source>
        <dbReference type="ARBA" id="ARBA00022692"/>
    </source>
</evidence>
<evidence type="ECO:0000313" key="8">
    <source>
        <dbReference type="Proteomes" id="UP000015524"/>
    </source>
</evidence>
<evidence type="ECO:0000256" key="4">
    <source>
        <dbReference type="ARBA" id="ARBA00023136"/>
    </source>
</evidence>
<dbReference type="PATRIC" id="fig|1114964.3.peg.407"/>
<keyword evidence="3 6" id="KW-1133">Transmembrane helix</keyword>
<sequence>MVCSSCQSDAPAAPDPRWRRLLWIALAINLTMFAGEIVAGIASGSRSLQADAKPLDGTSAQHSMTSGRLQLLERK</sequence>
<dbReference type="GO" id="GO:0016020">
    <property type="term" value="C:membrane"/>
    <property type="evidence" value="ECO:0007669"/>
    <property type="project" value="UniProtKB-SubCell"/>
</dbReference>
<organism evidence="7 8">
    <name type="scientific">Sphingobium baderi LL03</name>
    <dbReference type="NCBI Taxonomy" id="1114964"/>
    <lineage>
        <taxon>Bacteria</taxon>
        <taxon>Pseudomonadati</taxon>
        <taxon>Pseudomonadota</taxon>
        <taxon>Alphaproteobacteria</taxon>
        <taxon>Sphingomonadales</taxon>
        <taxon>Sphingomonadaceae</taxon>
        <taxon>Sphingobium</taxon>
    </lineage>
</organism>
<evidence type="ECO:0000313" key="7">
    <source>
        <dbReference type="EMBL" id="EQB05548.1"/>
    </source>
</evidence>
<reference evidence="7 8" key="1">
    <citation type="journal article" date="2013" name="Genome Announc.">
        <title>Draft Genome Sequence of a Hexachlorocyclohexane-Degrading Bacterium, Sphingobium baderi Strain LL03T.</title>
        <authorList>
            <person name="Kaur J."/>
            <person name="Verma H."/>
            <person name="Tripathi C."/>
            <person name="Khurana J.P."/>
            <person name="Lal R."/>
        </authorList>
    </citation>
    <scope>NUCLEOTIDE SEQUENCE [LARGE SCALE GENOMIC DNA]</scope>
    <source>
        <strain evidence="7 8">LL03</strain>
    </source>
</reference>
<keyword evidence="4 6" id="KW-0472">Membrane</keyword>
<name>T0H091_9SPHN</name>
<feature type="region of interest" description="Disordered" evidence="5">
    <location>
        <begin position="50"/>
        <end position="75"/>
    </location>
</feature>
<dbReference type="SUPFAM" id="SSF161111">
    <property type="entry name" value="Cation efflux protein transmembrane domain-like"/>
    <property type="match status" value="1"/>
</dbReference>
<gene>
    <name evidence="7" type="ORF">L485_02195</name>
</gene>
<evidence type="ECO:0000256" key="5">
    <source>
        <dbReference type="SAM" id="MobiDB-lite"/>
    </source>
</evidence>
<feature type="compositionally biased region" description="Polar residues" evidence="5">
    <location>
        <begin position="58"/>
        <end position="68"/>
    </location>
</feature>
<feature type="transmembrane region" description="Helical" evidence="6">
    <location>
        <begin position="21"/>
        <end position="43"/>
    </location>
</feature>
<dbReference type="Gene3D" id="1.20.1510.10">
    <property type="entry name" value="Cation efflux protein transmembrane domain"/>
    <property type="match status" value="1"/>
</dbReference>
<dbReference type="AlphaFoldDB" id="T0H091"/>
<dbReference type="eggNOG" id="COG1230">
    <property type="taxonomic scope" value="Bacteria"/>
</dbReference>
<evidence type="ECO:0000256" key="6">
    <source>
        <dbReference type="SAM" id="Phobius"/>
    </source>
</evidence>
<comment type="caution">
    <text evidence="7">The sequence shown here is derived from an EMBL/GenBank/DDBJ whole genome shotgun (WGS) entry which is preliminary data.</text>
</comment>
<keyword evidence="2 6" id="KW-0812">Transmembrane</keyword>
<accession>T0H091</accession>
<evidence type="ECO:0000256" key="1">
    <source>
        <dbReference type="ARBA" id="ARBA00004141"/>
    </source>
</evidence>
<dbReference type="EMBL" id="ATIB01000024">
    <property type="protein sequence ID" value="EQB05548.1"/>
    <property type="molecule type" value="Genomic_DNA"/>
</dbReference>
<protein>
    <submittedName>
        <fullName evidence="7">Uncharacterized protein</fullName>
    </submittedName>
</protein>
<dbReference type="Proteomes" id="UP000015524">
    <property type="component" value="Unassembled WGS sequence"/>
</dbReference>
<evidence type="ECO:0000256" key="3">
    <source>
        <dbReference type="ARBA" id="ARBA00022989"/>
    </source>
</evidence>